<feature type="domain" description="Peptidase M4 C-terminal" evidence="10">
    <location>
        <begin position="182"/>
        <end position="341"/>
    </location>
</feature>
<dbReference type="Proteomes" id="UP000433309">
    <property type="component" value="Unassembled WGS sequence"/>
</dbReference>
<dbReference type="PRINTS" id="PR00730">
    <property type="entry name" value="THERMOLYSIN"/>
</dbReference>
<dbReference type="GO" id="GO:0046872">
    <property type="term" value="F:metal ion binding"/>
    <property type="evidence" value="ECO:0007669"/>
    <property type="project" value="UniProtKB-UniRule"/>
</dbReference>
<organism evidence="11 12">
    <name type="scientific">Duganella guangzhouensis</name>
    <dbReference type="NCBI Taxonomy" id="2666084"/>
    <lineage>
        <taxon>Bacteria</taxon>
        <taxon>Pseudomonadati</taxon>
        <taxon>Pseudomonadota</taxon>
        <taxon>Betaproteobacteria</taxon>
        <taxon>Burkholderiales</taxon>
        <taxon>Oxalobacteraceae</taxon>
        <taxon>Telluria group</taxon>
        <taxon>Duganella</taxon>
    </lineage>
</organism>
<dbReference type="SUPFAM" id="SSF55486">
    <property type="entry name" value="Metalloproteases ('zincins'), catalytic domain"/>
    <property type="match status" value="1"/>
</dbReference>
<dbReference type="GO" id="GO:0006508">
    <property type="term" value="P:proteolysis"/>
    <property type="evidence" value="ECO:0007669"/>
    <property type="project" value="UniProtKB-KW"/>
</dbReference>
<keyword evidence="4 8" id="KW-0378">Hydrolase</keyword>
<dbReference type="InterPro" id="IPR001570">
    <property type="entry name" value="Peptidase_M4_C_domain"/>
</dbReference>
<dbReference type="InterPro" id="IPR023612">
    <property type="entry name" value="Peptidase_M4"/>
</dbReference>
<evidence type="ECO:0000313" key="11">
    <source>
        <dbReference type="EMBL" id="MRW94112.1"/>
    </source>
</evidence>
<feature type="active site" evidence="7">
    <location>
        <position position="169"/>
    </location>
</feature>
<evidence type="ECO:0000256" key="8">
    <source>
        <dbReference type="RuleBase" id="RU366073"/>
    </source>
</evidence>
<sequence length="342" mass="36598">MAAHPHACTCFIIPPKMLRKLAEETADRSERHCLLDQAETSAHLRGQRSVAPIALGITAGATGEKNRTIYDAQSKSTLPGKLVRNEGSQPVTDVAVNQAYDGAGATYDFYREVLKRNSIDGKGLRLDSTVHYQNKFNNAFWNGQQMVYGDGDGKLFLGFTGALDVIAHELTHGVTQYAVPGGLVYQDQSGALNESISDVFGSVVKQWTLKQSVEQADWLIGAGIMAPTVGKALRSMADPGNQALTWSGDDQPKTMAGYVEGGDVHTNSGIPNHAFYAAAIALKGNSWDKAAPIWYKALSLLTPNATFADMAKATAQAASLLYGADSDEQHAVQAAWKVVGVV</sequence>
<comment type="subcellular location">
    <subcellularLocation>
        <location evidence="8">Secreted</location>
    </subcellularLocation>
</comment>
<evidence type="ECO:0000256" key="6">
    <source>
        <dbReference type="ARBA" id="ARBA00023049"/>
    </source>
</evidence>
<dbReference type="GO" id="GO:0004222">
    <property type="term" value="F:metalloendopeptidase activity"/>
    <property type="evidence" value="ECO:0007669"/>
    <property type="project" value="UniProtKB-UniRule"/>
</dbReference>
<evidence type="ECO:0000259" key="9">
    <source>
        <dbReference type="Pfam" id="PF01447"/>
    </source>
</evidence>
<dbReference type="InterPro" id="IPR013856">
    <property type="entry name" value="Peptidase_M4_domain"/>
</dbReference>
<protein>
    <recommendedName>
        <fullName evidence="8">Neutral metalloproteinase</fullName>
        <ecNumber evidence="8">3.4.24.-</ecNumber>
    </recommendedName>
</protein>
<dbReference type="PANTHER" id="PTHR43579:SF1">
    <property type="entry name" value="NEUTRAL METALLOPROTEINASE"/>
    <property type="match status" value="1"/>
</dbReference>
<evidence type="ECO:0000256" key="1">
    <source>
        <dbReference type="ARBA" id="ARBA00009388"/>
    </source>
</evidence>
<reference evidence="11 12" key="1">
    <citation type="submission" date="2019-11" db="EMBL/GenBank/DDBJ databases">
        <title>Novel species isolated from a subtropical stream in China.</title>
        <authorList>
            <person name="Lu H."/>
        </authorList>
    </citation>
    <scope>NUCLEOTIDE SEQUENCE [LARGE SCALE GENOMIC DNA]</scope>
    <source>
        <strain evidence="11 12">FT80W</strain>
    </source>
</reference>
<evidence type="ECO:0000256" key="7">
    <source>
        <dbReference type="PIRSR" id="PIRSR623612-1"/>
    </source>
</evidence>
<proteinExistence type="inferred from homology"/>
<comment type="cofactor">
    <cofactor evidence="8">
        <name>Zn(2+)</name>
        <dbReference type="ChEBI" id="CHEBI:29105"/>
    </cofactor>
</comment>
<comment type="caution">
    <text evidence="11">The sequence shown here is derived from an EMBL/GenBank/DDBJ whole genome shotgun (WGS) entry which is preliminary data.</text>
</comment>
<keyword evidence="8" id="KW-0964">Secreted</keyword>
<keyword evidence="6 8" id="KW-0482">Metalloprotease</keyword>
<dbReference type="InterPro" id="IPR052759">
    <property type="entry name" value="Metalloprotease_M4"/>
</dbReference>
<evidence type="ECO:0000256" key="4">
    <source>
        <dbReference type="ARBA" id="ARBA00022801"/>
    </source>
</evidence>
<keyword evidence="12" id="KW-1185">Reference proteome</keyword>
<keyword evidence="2 8" id="KW-0645">Protease</keyword>
<dbReference type="Pfam" id="PF02868">
    <property type="entry name" value="Peptidase_M4_C"/>
    <property type="match status" value="1"/>
</dbReference>
<dbReference type="GO" id="GO:0005576">
    <property type="term" value="C:extracellular region"/>
    <property type="evidence" value="ECO:0007669"/>
    <property type="project" value="UniProtKB-SubCell"/>
</dbReference>
<dbReference type="EC" id="3.4.24.-" evidence="8"/>
<comment type="similarity">
    <text evidence="1 8">Belongs to the peptidase M4 family.</text>
</comment>
<evidence type="ECO:0000256" key="3">
    <source>
        <dbReference type="ARBA" id="ARBA00022723"/>
    </source>
</evidence>
<dbReference type="Pfam" id="PF01447">
    <property type="entry name" value="Peptidase_M4"/>
    <property type="match status" value="1"/>
</dbReference>
<evidence type="ECO:0000259" key="10">
    <source>
        <dbReference type="Pfam" id="PF02868"/>
    </source>
</evidence>
<evidence type="ECO:0000256" key="5">
    <source>
        <dbReference type="ARBA" id="ARBA00022833"/>
    </source>
</evidence>
<dbReference type="PANTHER" id="PTHR43579">
    <property type="match status" value="1"/>
</dbReference>
<dbReference type="RefSeq" id="WP_154382980.1">
    <property type="nucleotide sequence ID" value="NZ_WKJK01000022.1"/>
</dbReference>
<gene>
    <name evidence="11" type="ORF">GJ699_29385</name>
</gene>
<feature type="domain" description="Peptidase M4" evidence="9">
    <location>
        <begin position="68"/>
        <end position="176"/>
    </location>
</feature>
<evidence type="ECO:0000313" key="12">
    <source>
        <dbReference type="Proteomes" id="UP000433309"/>
    </source>
</evidence>
<evidence type="ECO:0000256" key="2">
    <source>
        <dbReference type="ARBA" id="ARBA00022670"/>
    </source>
</evidence>
<dbReference type="Gene3D" id="1.10.390.10">
    <property type="entry name" value="Neutral Protease Domain 2"/>
    <property type="match status" value="1"/>
</dbReference>
<dbReference type="EMBL" id="WKJK01000022">
    <property type="protein sequence ID" value="MRW94112.1"/>
    <property type="molecule type" value="Genomic_DNA"/>
</dbReference>
<dbReference type="Gene3D" id="3.10.170.10">
    <property type="match status" value="1"/>
</dbReference>
<dbReference type="AlphaFoldDB" id="A0A6I2L8U4"/>
<comment type="function">
    <text evidence="8">Extracellular zinc metalloprotease.</text>
</comment>
<feature type="active site" description="Proton donor" evidence="7">
    <location>
        <position position="265"/>
    </location>
</feature>
<keyword evidence="5 8" id="KW-0862">Zinc</keyword>
<keyword evidence="3" id="KW-0479">Metal-binding</keyword>
<dbReference type="InterPro" id="IPR027268">
    <property type="entry name" value="Peptidase_M4/M1_CTD_sf"/>
</dbReference>
<name>A0A6I2L8U4_9BURK</name>
<accession>A0A6I2L8U4</accession>
<dbReference type="CDD" id="cd09597">
    <property type="entry name" value="M4_TLP"/>
    <property type="match status" value="1"/>
</dbReference>